<evidence type="ECO:0000313" key="4">
    <source>
        <dbReference type="EMBL" id="TDY43209.1"/>
    </source>
</evidence>
<keyword evidence="5" id="KW-1185">Reference proteome</keyword>
<dbReference type="Proteomes" id="UP000295509">
    <property type="component" value="Unassembled WGS sequence"/>
</dbReference>
<dbReference type="InterPro" id="IPR052932">
    <property type="entry name" value="OprB_Porin"/>
</dbReference>
<gene>
    <name evidence="4" type="ORF">BX592_1184</name>
</gene>
<evidence type="ECO:0000256" key="2">
    <source>
        <dbReference type="RuleBase" id="RU363072"/>
    </source>
</evidence>
<comment type="caution">
    <text evidence="4">The sequence shown here is derived from an EMBL/GenBank/DDBJ whole genome shotgun (WGS) entry which is preliminary data.</text>
</comment>
<feature type="compositionally biased region" description="Polar residues" evidence="3">
    <location>
        <begin position="144"/>
        <end position="160"/>
    </location>
</feature>
<name>A0A4R8LKN6_9BURK</name>
<dbReference type="EMBL" id="SORE01000018">
    <property type="protein sequence ID" value="TDY43209.1"/>
    <property type="molecule type" value="Genomic_DNA"/>
</dbReference>
<evidence type="ECO:0000256" key="3">
    <source>
        <dbReference type="SAM" id="MobiDB-lite"/>
    </source>
</evidence>
<dbReference type="GO" id="GO:0008643">
    <property type="term" value="P:carbohydrate transport"/>
    <property type="evidence" value="ECO:0007669"/>
    <property type="project" value="InterPro"/>
</dbReference>
<evidence type="ECO:0000256" key="1">
    <source>
        <dbReference type="ARBA" id="ARBA00008769"/>
    </source>
</evidence>
<dbReference type="InterPro" id="IPR038673">
    <property type="entry name" value="OprB_sf"/>
</dbReference>
<dbReference type="GO" id="GO:0016020">
    <property type="term" value="C:membrane"/>
    <property type="evidence" value="ECO:0007669"/>
    <property type="project" value="InterPro"/>
</dbReference>
<dbReference type="AlphaFoldDB" id="A0A4R8LKN6"/>
<protein>
    <submittedName>
        <fullName evidence="4">OprB family porin</fullName>
    </submittedName>
</protein>
<organism evidence="4 5">
    <name type="scientific">Paraburkholderia rhizosphaerae</name>
    <dbReference type="NCBI Taxonomy" id="480658"/>
    <lineage>
        <taxon>Bacteria</taxon>
        <taxon>Pseudomonadati</taxon>
        <taxon>Pseudomonadota</taxon>
        <taxon>Betaproteobacteria</taxon>
        <taxon>Burkholderiales</taxon>
        <taxon>Burkholderiaceae</taxon>
        <taxon>Paraburkholderia</taxon>
    </lineage>
</organism>
<dbReference type="GO" id="GO:0015288">
    <property type="term" value="F:porin activity"/>
    <property type="evidence" value="ECO:0007669"/>
    <property type="project" value="InterPro"/>
</dbReference>
<feature type="region of interest" description="Disordered" evidence="3">
    <location>
        <begin position="90"/>
        <end position="113"/>
    </location>
</feature>
<dbReference type="InterPro" id="IPR007049">
    <property type="entry name" value="Carb-sel_porin_OprB"/>
</dbReference>
<feature type="region of interest" description="Disordered" evidence="3">
    <location>
        <begin position="141"/>
        <end position="164"/>
    </location>
</feature>
<comment type="similarity">
    <text evidence="1 2">Belongs to the OprB family.</text>
</comment>
<dbReference type="PANTHER" id="PTHR37944:SF1">
    <property type="entry name" value="PORIN B"/>
    <property type="match status" value="1"/>
</dbReference>
<proteinExistence type="inferred from homology"/>
<reference evidence="4 5" key="1">
    <citation type="submission" date="2019-03" db="EMBL/GenBank/DDBJ databases">
        <title>Genomic Encyclopedia of Type Strains, Phase III (KMG-III): the genomes of soil and plant-associated and newly described type strains.</title>
        <authorList>
            <person name="Whitman W."/>
        </authorList>
    </citation>
    <scope>NUCLEOTIDE SEQUENCE [LARGE SCALE GENOMIC DNA]</scope>
    <source>
        <strain evidence="4 5">LMG 29544</strain>
    </source>
</reference>
<feature type="compositionally biased region" description="Basic and acidic residues" evidence="3">
    <location>
        <begin position="91"/>
        <end position="108"/>
    </location>
</feature>
<dbReference type="Pfam" id="PF04966">
    <property type="entry name" value="OprB"/>
    <property type="match status" value="1"/>
</dbReference>
<dbReference type="Gene3D" id="2.40.160.180">
    <property type="entry name" value="Carbohydrate-selective porin OprB"/>
    <property type="match status" value="1"/>
</dbReference>
<sequence length="592" mass="63496">MAASTRTVHQCPADHVNLQSFHLRALCEAMRRALRGPLHSEPIYDNFACGALTGVTKIRPSSASRDWLNTGVLMVVHAIVIRYANAMRSARPPDAHARPQRKKVEQRKPHASPSRFARLRGIALPFAFYSIQAIAQTDDVHPANDTQTEPPTQASAQTATPPGLWNRATLFGDIGGLRPWLGQYGITFGLQETSEYLNNLSGGTARGGAYDGVTEFSLGVDTQKAFGLDGGIFNVSGLQIHGTSISTRNLQTLQFASGIEADATTRLWELWYQQAFAAGRVDIKVGEQSVDQEFMTSEYASTFINATFGWSALPSVDLPAGGPTYPLASPGVRVRAMPGHQVTVLAGVFGSNPAGNGTGDPQRRDAHGTNFSLRDGALIIGEIQYAFNPPPANASDAQNAGLPGTWKLGFWYDTQSFDDQGFASNGVSLASPDSSGIPQSHHGNWSVYAVADQMVWRDSNGGPRSVGVFARLMGGPGDRNLVDFGANAGVTLTAPFRGRDNDVAGIAVGYARIGSHARDLASTTAQTVPGFPSRTAETVIEATYQYQIAPWWQLQGDAQYFFRPSGGIPNPDNPAERIGNAFVIGVRTTLTF</sequence>
<evidence type="ECO:0000313" key="5">
    <source>
        <dbReference type="Proteomes" id="UP000295509"/>
    </source>
</evidence>
<dbReference type="PANTHER" id="PTHR37944">
    <property type="entry name" value="PORIN B"/>
    <property type="match status" value="1"/>
</dbReference>
<accession>A0A4R8LKN6</accession>